<proteinExistence type="predicted"/>
<feature type="domain" description="EamA" evidence="6">
    <location>
        <begin position="153"/>
        <end position="280"/>
    </location>
</feature>
<feature type="transmembrane region" description="Helical" evidence="5">
    <location>
        <begin position="97"/>
        <end position="117"/>
    </location>
</feature>
<keyword evidence="2 5" id="KW-0812">Transmembrane</keyword>
<dbReference type="eggNOG" id="COG0697">
    <property type="taxonomic scope" value="Bacteria"/>
</dbReference>
<evidence type="ECO:0000256" key="4">
    <source>
        <dbReference type="ARBA" id="ARBA00023136"/>
    </source>
</evidence>
<name>N6VR78_9GAMM</name>
<feature type="transmembrane region" description="Helical" evidence="5">
    <location>
        <begin position="241"/>
        <end position="257"/>
    </location>
</feature>
<protein>
    <recommendedName>
        <fullName evidence="6">EamA domain-containing protein</fullName>
    </recommendedName>
</protein>
<feature type="domain" description="EamA" evidence="6">
    <location>
        <begin position="10"/>
        <end position="141"/>
    </location>
</feature>
<keyword evidence="3 5" id="KW-1133">Transmembrane helix</keyword>
<dbReference type="STRING" id="626887.J057_14850"/>
<dbReference type="SUPFAM" id="SSF103481">
    <property type="entry name" value="Multidrug resistance efflux transporter EmrE"/>
    <property type="match status" value="2"/>
</dbReference>
<feature type="transmembrane region" description="Helical" evidence="5">
    <location>
        <begin position="210"/>
        <end position="229"/>
    </location>
</feature>
<dbReference type="AlphaFoldDB" id="N6VR78"/>
<evidence type="ECO:0000313" key="7">
    <source>
        <dbReference type="EMBL" id="ENO12690.1"/>
    </source>
</evidence>
<organism evidence="7 8">
    <name type="scientific">Marinobacter nanhaiticus D15-8W</name>
    <dbReference type="NCBI Taxonomy" id="626887"/>
    <lineage>
        <taxon>Bacteria</taxon>
        <taxon>Pseudomonadati</taxon>
        <taxon>Pseudomonadota</taxon>
        <taxon>Gammaproteobacteria</taxon>
        <taxon>Pseudomonadales</taxon>
        <taxon>Marinobacteraceae</taxon>
        <taxon>Marinobacter</taxon>
    </lineage>
</organism>
<evidence type="ECO:0000259" key="6">
    <source>
        <dbReference type="Pfam" id="PF00892"/>
    </source>
</evidence>
<keyword evidence="8" id="KW-1185">Reference proteome</keyword>
<keyword evidence="4 5" id="KW-0472">Membrane</keyword>
<evidence type="ECO:0000313" key="8">
    <source>
        <dbReference type="Proteomes" id="UP000013165"/>
    </source>
</evidence>
<feature type="transmembrane region" description="Helical" evidence="5">
    <location>
        <begin position="263"/>
        <end position="283"/>
    </location>
</feature>
<dbReference type="EMBL" id="APLQ01000014">
    <property type="protein sequence ID" value="ENO12690.1"/>
    <property type="molecule type" value="Genomic_DNA"/>
</dbReference>
<evidence type="ECO:0000256" key="1">
    <source>
        <dbReference type="ARBA" id="ARBA00004141"/>
    </source>
</evidence>
<comment type="subcellular location">
    <subcellularLocation>
        <location evidence="1">Membrane</location>
        <topology evidence="1">Multi-pass membrane protein</topology>
    </subcellularLocation>
</comment>
<reference evidence="7 8" key="1">
    <citation type="journal article" date="2013" name="Genome Announc.">
        <title>Genome Sequence of the Polycyclic Aromatic Hydrocarbon-Degrading Bacterium Strain Marinobacter nanhaiticus D15-8WT.</title>
        <authorList>
            <person name="Cui Z."/>
            <person name="Gao W."/>
            <person name="Li Q."/>
            <person name="Xu G."/>
            <person name="Zheng L."/>
        </authorList>
    </citation>
    <scope>NUCLEOTIDE SEQUENCE [LARGE SCALE GENOMIC DNA]</scope>
    <source>
        <strain evidence="7 8">D15-8W</strain>
    </source>
</reference>
<evidence type="ECO:0000256" key="5">
    <source>
        <dbReference type="SAM" id="Phobius"/>
    </source>
</evidence>
<dbReference type="HOGENOM" id="CLU_032828_0_0_6"/>
<sequence>MNMPLLRDRKAMFFVFIAVIAGTVMDAVVKSLGQEIGTWQLLTMRWFFAILLLLPVLYRRRTISTSIRCKKIYFARAILNCIGSFALFYSLSTVPLAIVVTIMFAEPIFVIPFAILLLNERPSAKDIICGLFGFLAVVYINDTSHSDYSIEALAPIIAATSYALMHVLTKKWGAEENAFSLMFWLAISTFFISAPLSLQEWRPLDINVVSMAFIIAILGSIYSYFMIVGFRYGSVQKASQISYISVPVAFSLGWIFFDEPPTWKMAIGSLFILSTTLVVTTEFKTLKILARKT</sequence>
<gene>
    <name evidence="7" type="ORF">J057_14850</name>
</gene>
<dbReference type="InterPro" id="IPR000620">
    <property type="entry name" value="EamA_dom"/>
</dbReference>
<dbReference type="GO" id="GO:0016020">
    <property type="term" value="C:membrane"/>
    <property type="evidence" value="ECO:0007669"/>
    <property type="project" value="UniProtKB-SubCell"/>
</dbReference>
<dbReference type="RefSeq" id="WP_004580920.1">
    <property type="nucleotide sequence ID" value="NZ_AP028878.1"/>
</dbReference>
<feature type="transmembrane region" description="Helical" evidence="5">
    <location>
        <begin position="72"/>
        <end position="91"/>
    </location>
</feature>
<evidence type="ECO:0000256" key="2">
    <source>
        <dbReference type="ARBA" id="ARBA00022692"/>
    </source>
</evidence>
<dbReference type="InterPro" id="IPR037185">
    <property type="entry name" value="EmrE-like"/>
</dbReference>
<feature type="transmembrane region" description="Helical" evidence="5">
    <location>
        <begin position="181"/>
        <end position="198"/>
    </location>
</feature>
<evidence type="ECO:0000256" key="3">
    <source>
        <dbReference type="ARBA" id="ARBA00022989"/>
    </source>
</evidence>
<comment type="caution">
    <text evidence="7">The sequence shown here is derived from an EMBL/GenBank/DDBJ whole genome shotgun (WGS) entry which is preliminary data.</text>
</comment>
<dbReference type="Proteomes" id="UP000013165">
    <property type="component" value="Unassembled WGS sequence"/>
</dbReference>
<feature type="transmembrane region" description="Helical" evidence="5">
    <location>
        <begin position="43"/>
        <end position="60"/>
    </location>
</feature>
<dbReference type="Pfam" id="PF00892">
    <property type="entry name" value="EamA"/>
    <property type="match status" value="2"/>
</dbReference>
<dbReference type="PANTHER" id="PTHR22911:SF6">
    <property type="entry name" value="SOLUTE CARRIER FAMILY 35 MEMBER G1"/>
    <property type="match status" value="1"/>
</dbReference>
<dbReference type="OrthoDB" id="148351at2"/>
<dbReference type="PANTHER" id="PTHR22911">
    <property type="entry name" value="ACYL-MALONYL CONDENSING ENZYME-RELATED"/>
    <property type="match status" value="1"/>
</dbReference>
<accession>N6VR78</accession>